<protein>
    <submittedName>
        <fullName evidence="1">Uncharacterized protein</fullName>
    </submittedName>
</protein>
<evidence type="ECO:0000313" key="1">
    <source>
        <dbReference type="EMBL" id="DAF52756.1"/>
    </source>
</evidence>
<sequence length="429" mass="51706">MYKNPILKGKYKLKNLKETFTIGEKYKYKALCEAFDLKPSTGNTKIKHFKEFEQHLKLEKEGTWFKLIEIYDTPKEKEDGRRMNTFTVRHEQESIFKPDELQLGILWLLGIKAYENKARMNQRKIAFFPTNELYVAVGLCNEYFNMLSRQRHYYCKMSKDDTRETVYDLWQVNLAFNGVYDKMKRYTTTAFNQLQRKKAVEYSYWKTWNNGKTDNLFTDEHMYIFVEKRQDAFEWWNETHPNRSCDGIGDIYNKLNAKEIKEFEDYLVSILGQEKEFKGIKYYNSCFKVFYSLRTIRKELINRGFEIGETREDFEQAFEINMKDVIERVNTKFIDLNLQRIEGKREEHFQKFNEYEEQMGKFSNTADGHRGFGRRVIKEPKRPYYDLIHDEKYEETKEVFYLGVDVKPNENQGLMILTIEHCVETNKNN</sequence>
<reference evidence="1" key="1">
    <citation type="journal article" date="2021" name="Proc. Natl. Acad. Sci. U.S.A.">
        <title>A Catalog of Tens of Thousands of Viruses from Human Metagenomes Reveals Hidden Associations with Chronic Diseases.</title>
        <authorList>
            <person name="Tisza M.J."/>
            <person name="Buck C.B."/>
        </authorList>
    </citation>
    <scope>NUCLEOTIDE SEQUENCE</scope>
    <source>
        <strain evidence="1">CtqSm5</strain>
    </source>
</reference>
<name>A0A8S5SNX2_9CAUD</name>
<proteinExistence type="predicted"/>
<organism evidence="1">
    <name type="scientific">Siphoviridae sp. ctqSm5</name>
    <dbReference type="NCBI Taxonomy" id="2827949"/>
    <lineage>
        <taxon>Viruses</taxon>
        <taxon>Duplodnaviria</taxon>
        <taxon>Heunggongvirae</taxon>
        <taxon>Uroviricota</taxon>
        <taxon>Caudoviricetes</taxon>
    </lineage>
</organism>
<accession>A0A8S5SNX2</accession>
<dbReference type="EMBL" id="BK032642">
    <property type="protein sequence ID" value="DAF52756.1"/>
    <property type="molecule type" value="Genomic_DNA"/>
</dbReference>